<feature type="transmembrane region" description="Helical" evidence="10">
    <location>
        <begin position="218"/>
        <end position="234"/>
    </location>
</feature>
<dbReference type="Pfam" id="PF00662">
    <property type="entry name" value="Proton_antipo_N"/>
    <property type="match status" value="1"/>
</dbReference>
<feature type="transmembrane region" description="Helical" evidence="10">
    <location>
        <begin position="176"/>
        <end position="198"/>
    </location>
</feature>
<dbReference type="PANTHER" id="PTHR43373">
    <property type="entry name" value="NA(+)/H(+) ANTIPORTER SUBUNIT"/>
    <property type="match status" value="1"/>
</dbReference>
<feature type="domain" description="MrpA C-terminal/MbhE" evidence="14">
    <location>
        <begin position="697"/>
        <end position="778"/>
    </location>
</feature>
<feature type="transmembrane region" description="Helical" evidence="10">
    <location>
        <begin position="463"/>
        <end position="485"/>
    </location>
</feature>
<evidence type="ECO:0000256" key="3">
    <source>
        <dbReference type="ARBA" id="ARBA00022449"/>
    </source>
</evidence>
<evidence type="ECO:0000256" key="4">
    <source>
        <dbReference type="ARBA" id="ARBA00022475"/>
    </source>
</evidence>
<evidence type="ECO:0000256" key="9">
    <source>
        <dbReference type="RuleBase" id="RU000320"/>
    </source>
</evidence>
<feature type="domain" description="NADH-Ubiquinone oxidoreductase (complex I) chain 5 N-terminal" evidence="12">
    <location>
        <begin position="79"/>
        <end position="125"/>
    </location>
</feature>
<evidence type="ECO:0000259" key="14">
    <source>
        <dbReference type="Pfam" id="PF20501"/>
    </source>
</evidence>
<evidence type="ECO:0000313" key="15">
    <source>
        <dbReference type="EMBL" id="AGA34012.1"/>
    </source>
</evidence>
<dbReference type="InterPro" id="IPR025383">
    <property type="entry name" value="MrpA_C/MbhD"/>
</dbReference>
<dbReference type="Pfam" id="PF20501">
    <property type="entry name" value="MbhE"/>
    <property type="match status" value="1"/>
</dbReference>
<dbReference type="KEGG" id="tni:TVNIR_2369"/>
<dbReference type="NCBIfam" id="NF009287">
    <property type="entry name" value="PRK12647.1"/>
    <property type="match status" value="1"/>
</dbReference>
<dbReference type="InterPro" id="IPR001516">
    <property type="entry name" value="Proton_antipo_N"/>
</dbReference>
<sequence>MLYAILSTFLLAALAPWVHRLTGRYSGWVLALLPASLFVYFLSFLPEVAAGGTVVLGPSAGGWAPAWLDAALGRMLWMPGLEIQLSFLVDGLSLLFALLISGIGFFIVSYAGRYLEKSRDLGRFYVVILAFMGSMLGLVLADNLIAMFIFWELTSVTSYLLIGYNHEDAKARKAALQGLIVTVAGGLALLAGIVMLALASGSYELSEILNSGDAVREHALYLPLLLLILLGAFTKSAQVPFHFWLPNAMAAPTPVSAYLHSATMVKAGVYLLARLNPSLGGTEVWFTLLALFGAVTMFVGVFLSFRSTGIKSVLAYSTVMALGTLTMLIGIGTDTALLAAMAFLLAHSLYKGALFLVAGILDHKAGAKDFLQTGGLRAALPVTSAFAILAALSMAGVLPLFGFVAKELMLESVLGAPGLVPLLALLAIASAILGVGVAAIVGIRPWFGPRVETPKTPHEAPPALIAGPAVLASLGLVFGLGTGLAEDGILAAAAQAVNGGVPVDAYLALWHGLNWPLAISVLALVGGLFLYSRWDRVREQLAWVDTASRYGPERGYDKMMDGIVGVSDWQTRVLQSGYLRFYIMFVIVSTALMVGVTAQIFGVSVGPLAIADLRLYEMAIVAIMALSALYAILTRSRLGAVAALGSFGFTVALVFVLFSALDVGITQILVETLTVILLVLVLFRLPGFLGLSPWWVKLRDATIALAAGGMVTLLILSTHSAREFDSIARELIEWSVPEGYGRNVVNVILVDFRTLDTLGEIFVLALAAVGVYAMIRFRAEDRR</sequence>
<dbReference type="Proteomes" id="UP000010809">
    <property type="component" value="Chromosome"/>
</dbReference>
<keyword evidence="6 10" id="KW-1133">Transmembrane helix</keyword>
<evidence type="ECO:0000256" key="6">
    <source>
        <dbReference type="ARBA" id="ARBA00022989"/>
    </source>
</evidence>
<evidence type="ECO:0000259" key="11">
    <source>
        <dbReference type="Pfam" id="PF00361"/>
    </source>
</evidence>
<feature type="transmembrane region" description="Helical" evidence="10">
    <location>
        <begin position="147"/>
        <end position="164"/>
    </location>
</feature>
<keyword evidence="3" id="KW-0050">Antiport</keyword>
<name>L0DYC8_THIND</name>
<dbReference type="eggNOG" id="COG2111">
    <property type="taxonomic scope" value="Bacteria"/>
</dbReference>
<evidence type="ECO:0000256" key="5">
    <source>
        <dbReference type="ARBA" id="ARBA00022692"/>
    </source>
</evidence>
<keyword evidence="8 10" id="KW-0472">Membrane</keyword>
<dbReference type="PATRIC" id="fig|1255043.3.peg.2391"/>
<feature type="transmembrane region" description="Helical" evidence="10">
    <location>
        <begin position="757"/>
        <end position="775"/>
    </location>
</feature>
<evidence type="ECO:0000256" key="8">
    <source>
        <dbReference type="ARBA" id="ARBA00023136"/>
    </source>
</evidence>
<feature type="domain" description="MrpA C-terminal/MbhD" evidence="13">
    <location>
        <begin position="622"/>
        <end position="686"/>
    </location>
</feature>
<keyword evidence="5 9" id="KW-0812">Transmembrane</keyword>
<protein>
    <submittedName>
        <fullName evidence="15">Na(+) H(+) antiporter subunit A</fullName>
    </submittedName>
</protein>
<dbReference type="GO" id="GO:0015297">
    <property type="term" value="F:antiporter activity"/>
    <property type="evidence" value="ECO:0007669"/>
    <property type="project" value="UniProtKB-KW"/>
</dbReference>
<dbReference type="HOGENOM" id="CLU_007100_2_1_6"/>
<dbReference type="GO" id="GO:0006811">
    <property type="term" value="P:monoatomic ion transport"/>
    <property type="evidence" value="ECO:0007669"/>
    <property type="project" value="UniProtKB-KW"/>
</dbReference>
<keyword evidence="2" id="KW-0813">Transport</keyword>
<dbReference type="Pfam" id="PF13244">
    <property type="entry name" value="MbhD"/>
    <property type="match status" value="1"/>
</dbReference>
<feature type="transmembrane region" description="Helical" evidence="10">
    <location>
        <begin position="640"/>
        <end position="661"/>
    </location>
</feature>
<keyword evidence="4" id="KW-1003">Cell membrane</keyword>
<feature type="transmembrane region" description="Helical" evidence="10">
    <location>
        <begin position="422"/>
        <end position="443"/>
    </location>
</feature>
<dbReference type="EMBL" id="CP003989">
    <property type="protein sequence ID" value="AGA34012.1"/>
    <property type="molecule type" value="Genomic_DNA"/>
</dbReference>
<dbReference type="AlphaFoldDB" id="L0DYC8"/>
<keyword evidence="16" id="KW-1185">Reference proteome</keyword>
<keyword evidence="7" id="KW-0406">Ion transport</keyword>
<evidence type="ECO:0000256" key="7">
    <source>
        <dbReference type="ARBA" id="ARBA00023065"/>
    </source>
</evidence>
<dbReference type="PANTHER" id="PTHR43373:SF1">
    <property type="entry name" value="NA(+)_H(+) ANTIPORTER SUBUNIT A"/>
    <property type="match status" value="1"/>
</dbReference>
<evidence type="ECO:0000259" key="12">
    <source>
        <dbReference type="Pfam" id="PF00662"/>
    </source>
</evidence>
<evidence type="ECO:0000259" key="13">
    <source>
        <dbReference type="Pfam" id="PF13244"/>
    </source>
</evidence>
<dbReference type="InterPro" id="IPR046806">
    <property type="entry name" value="MrpA_C/MbhE"/>
</dbReference>
<dbReference type="InterPro" id="IPR050616">
    <property type="entry name" value="CPA3_Na-H_Antiporter_A"/>
</dbReference>
<comment type="subcellular location">
    <subcellularLocation>
        <location evidence="1">Cell membrane</location>
        <topology evidence="1">Multi-pass membrane protein</topology>
    </subcellularLocation>
    <subcellularLocation>
        <location evidence="9">Membrane</location>
        <topology evidence="9">Multi-pass membrane protein</topology>
    </subcellularLocation>
</comment>
<feature type="transmembrane region" description="Helical" evidence="10">
    <location>
        <begin position="581"/>
        <end position="601"/>
    </location>
</feature>
<dbReference type="eggNOG" id="COG1009">
    <property type="taxonomic scope" value="Bacteria"/>
</dbReference>
<evidence type="ECO:0000313" key="16">
    <source>
        <dbReference type="Proteomes" id="UP000010809"/>
    </source>
</evidence>
<dbReference type="InterPro" id="IPR001750">
    <property type="entry name" value="ND/Mrp_TM"/>
</dbReference>
<feature type="transmembrane region" description="Helical" evidence="10">
    <location>
        <begin position="382"/>
        <end position="402"/>
    </location>
</feature>
<feature type="transmembrane region" description="Helical" evidence="10">
    <location>
        <begin position="92"/>
        <end position="112"/>
    </location>
</feature>
<dbReference type="RefSeq" id="WP_015259130.1">
    <property type="nucleotide sequence ID" value="NC_019902.2"/>
</dbReference>
<feature type="transmembrane region" description="Helical" evidence="10">
    <location>
        <begin position="337"/>
        <end position="361"/>
    </location>
</feature>
<organism evidence="15 16">
    <name type="scientific">Thioalkalivibrio nitratireducens (strain DSM 14787 / UNIQEM 213 / ALEN2)</name>
    <dbReference type="NCBI Taxonomy" id="1255043"/>
    <lineage>
        <taxon>Bacteria</taxon>
        <taxon>Pseudomonadati</taxon>
        <taxon>Pseudomonadota</taxon>
        <taxon>Gammaproteobacteria</taxon>
        <taxon>Chromatiales</taxon>
        <taxon>Ectothiorhodospiraceae</taxon>
        <taxon>Thioalkalivibrio</taxon>
    </lineage>
</organism>
<proteinExistence type="predicted"/>
<gene>
    <name evidence="15" type="primary">mrpA [H]</name>
    <name evidence="15" type="ordered locus">TVNIR_2369</name>
</gene>
<evidence type="ECO:0000256" key="2">
    <source>
        <dbReference type="ARBA" id="ARBA00022448"/>
    </source>
</evidence>
<feature type="domain" description="NADH:quinone oxidoreductase/Mrp antiporter transmembrane" evidence="11">
    <location>
        <begin position="141"/>
        <end position="424"/>
    </location>
</feature>
<reference evidence="15" key="1">
    <citation type="submission" date="2015-12" db="EMBL/GenBank/DDBJ databases">
        <authorList>
            <person name="Tikhonova T.V."/>
            <person name="Pavlov A.R."/>
            <person name="Beletsky A.V."/>
            <person name="Mardanov A.V."/>
            <person name="Sorokin D.Y."/>
            <person name="Ravin N.V."/>
            <person name="Popov V.O."/>
        </authorList>
    </citation>
    <scope>NUCLEOTIDE SEQUENCE</scope>
    <source>
        <strain evidence="15">DSM 14787</strain>
    </source>
</reference>
<feature type="transmembrane region" description="Helical" evidence="10">
    <location>
        <begin position="312"/>
        <end position="331"/>
    </location>
</feature>
<accession>L0DYC8</accession>
<dbReference type="GO" id="GO:0005886">
    <property type="term" value="C:plasma membrane"/>
    <property type="evidence" value="ECO:0007669"/>
    <property type="project" value="UniProtKB-SubCell"/>
</dbReference>
<feature type="transmembrane region" description="Helical" evidence="10">
    <location>
        <begin position="124"/>
        <end position="141"/>
    </location>
</feature>
<feature type="transmembrane region" description="Helical" evidence="10">
    <location>
        <begin position="613"/>
        <end position="633"/>
    </location>
</feature>
<dbReference type="Pfam" id="PF00361">
    <property type="entry name" value="Proton_antipo_M"/>
    <property type="match status" value="1"/>
</dbReference>
<feature type="transmembrane region" description="Helical" evidence="10">
    <location>
        <begin position="673"/>
        <end position="696"/>
    </location>
</feature>
<evidence type="ECO:0000256" key="10">
    <source>
        <dbReference type="SAM" id="Phobius"/>
    </source>
</evidence>
<feature type="transmembrane region" description="Helical" evidence="10">
    <location>
        <begin position="505"/>
        <end position="531"/>
    </location>
</feature>
<feature type="transmembrane region" description="Helical" evidence="10">
    <location>
        <begin position="285"/>
        <end position="305"/>
    </location>
</feature>
<feature type="transmembrane region" description="Helical" evidence="10">
    <location>
        <begin position="30"/>
        <end position="50"/>
    </location>
</feature>
<dbReference type="STRING" id="1255043.TVNIR_2369"/>
<dbReference type="PRINTS" id="PR01434">
    <property type="entry name" value="NADHDHGNASE5"/>
</dbReference>
<feature type="transmembrane region" description="Helical" evidence="10">
    <location>
        <begin position="703"/>
        <end position="721"/>
    </location>
</feature>
<dbReference type="OrthoDB" id="9811798at2"/>
<evidence type="ECO:0000256" key="1">
    <source>
        <dbReference type="ARBA" id="ARBA00004651"/>
    </source>
</evidence>